<dbReference type="AlphaFoldDB" id="A0A0C2MH74"/>
<sequence length="126" mass="14100">MHEIYKNCPGICKTNNEQIIVTVNHSHGHDVTLINSRLVLNKREQMANEYPLISNQQILTNSTANDSTPVVAALPSFENLTLTIPKGSISTDKSNAIARSVETTFNSETLQFYKHKGKIFTRGRQD</sequence>
<evidence type="ECO:0000313" key="1">
    <source>
        <dbReference type="EMBL" id="KII61006.1"/>
    </source>
</evidence>
<proteinExistence type="predicted"/>
<dbReference type="EMBL" id="JWZT01005390">
    <property type="protein sequence ID" value="KII61006.1"/>
    <property type="molecule type" value="Genomic_DNA"/>
</dbReference>
<keyword evidence="2" id="KW-1185">Reference proteome</keyword>
<dbReference type="Proteomes" id="UP000031668">
    <property type="component" value="Unassembled WGS sequence"/>
</dbReference>
<comment type="caution">
    <text evidence="1">The sequence shown here is derived from an EMBL/GenBank/DDBJ whole genome shotgun (WGS) entry which is preliminary data.</text>
</comment>
<reference evidence="1 2" key="1">
    <citation type="journal article" date="2014" name="Genome Biol. Evol.">
        <title>The genome of the myxosporean Thelohanellus kitauei shows adaptations to nutrient acquisition within its fish host.</title>
        <authorList>
            <person name="Yang Y."/>
            <person name="Xiong J."/>
            <person name="Zhou Z."/>
            <person name="Huo F."/>
            <person name="Miao W."/>
            <person name="Ran C."/>
            <person name="Liu Y."/>
            <person name="Zhang J."/>
            <person name="Feng J."/>
            <person name="Wang M."/>
            <person name="Wang M."/>
            <person name="Wang L."/>
            <person name="Yao B."/>
        </authorList>
    </citation>
    <scope>NUCLEOTIDE SEQUENCE [LARGE SCALE GENOMIC DNA]</scope>
    <source>
        <strain evidence="1">Wuqing</strain>
    </source>
</reference>
<organism evidence="1 2">
    <name type="scientific">Thelohanellus kitauei</name>
    <name type="common">Myxosporean</name>
    <dbReference type="NCBI Taxonomy" id="669202"/>
    <lineage>
        <taxon>Eukaryota</taxon>
        <taxon>Metazoa</taxon>
        <taxon>Cnidaria</taxon>
        <taxon>Myxozoa</taxon>
        <taxon>Myxosporea</taxon>
        <taxon>Bivalvulida</taxon>
        <taxon>Platysporina</taxon>
        <taxon>Myxobolidae</taxon>
        <taxon>Thelohanellus</taxon>
    </lineage>
</organism>
<gene>
    <name evidence="1" type="ORF">RF11_13980</name>
</gene>
<evidence type="ECO:0000313" key="2">
    <source>
        <dbReference type="Proteomes" id="UP000031668"/>
    </source>
</evidence>
<accession>A0A0C2MH74</accession>
<name>A0A0C2MH74_THEKT</name>
<protein>
    <submittedName>
        <fullName evidence="1">Uncharacterized protein</fullName>
    </submittedName>
</protein>